<dbReference type="GO" id="GO:0006397">
    <property type="term" value="P:mRNA processing"/>
    <property type="evidence" value="ECO:0007669"/>
    <property type="project" value="InterPro"/>
</dbReference>
<feature type="compositionally biased region" description="Low complexity" evidence="1">
    <location>
        <begin position="651"/>
        <end position="665"/>
    </location>
</feature>
<proteinExistence type="predicted"/>
<reference evidence="3 4" key="1">
    <citation type="journal article" date="2018" name="MBio">
        <title>Comparative Genomics Reveals the Core Gene Toolbox for the Fungus-Insect Symbiosis.</title>
        <authorList>
            <person name="Wang Y."/>
            <person name="Stata M."/>
            <person name="Wang W."/>
            <person name="Stajich J.E."/>
            <person name="White M.M."/>
            <person name="Moncalvo J.M."/>
        </authorList>
    </citation>
    <scope>NUCLEOTIDE SEQUENCE [LARGE SCALE GENOMIC DNA]</scope>
    <source>
        <strain evidence="3 4">AUS-126-30</strain>
    </source>
</reference>
<dbReference type="Pfam" id="PF26093">
    <property type="entry name" value="HTH_TGH"/>
    <property type="match status" value="1"/>
</dbReference>
<gene>
    <name evidence="3" type="ORF">BB558_004309</name>
</gene>
<dbReference type="PANTHER" id="PTHR13384:SF19">
    <property type="entry name" value="G PATCH DOMAIN-CONTAINING PROTEIN 1"/>
    <property type="match status" value="1"/>
</dbReference>
<evidence type="ECO:0000259" key="2">
    <source>
        <dbReference type="Pfam" id="PF07713"/>
    </source>
</evidence>
<evidence type="ECO:0000313" key="4">
    <source>
        <dbReference type="Proteomes" id="UP000245591"/>
    </source>
</evidence>
<dbReference type="Pfam" id="PF07713">
    <property type="entry name" value="DUF1604"/>
    <property type="match status" value="1"/>
</dbReference>
<dbReference type="Proteomes" id="UP000245591">
    <property type="component" value="Unassembled WGS sequence"/>
</dbReference>
<name>A0A2U1J3N7_SMIAN</name>
<protein>
    <recommendedName>
        <fullName evidence="2">G patch domain-containing protein</fullName>
    </recommendedName>
</protein>
<dbReference type="AlphaFoldDB" id="A0A2U1J3N7"/>
<dbReference type="PANTHER" id="PTHR13384">
    <property type="entry name" value="G PATCH DOMAIN-CONTAINING PROTEIN 1"/>
    <property type="match status" value="1"/>
</dbReference>
<feature type="region of interest" description="Disordered" evidence="1">
    <location>
        <begin position="1"/>
        <end position="23"/>
    </location>
</feature>
<accession>A0A2U1J3N7</accession>
<feature type="compositionally biased region" description="Basic residues" evidence="1">
    <location>
        <begin position="268"/>
        <end position="278"/>
    </location>
</feature>
<dbReference type="GO" id="GO:0003723">
    <property type="term" value="F:RNA binding"/>
    <property type="evidence" value="ECO:0007669"/>
    <property type="project" value="TreeGrafter"/>
</dbReference>
<dbReference type="EMBL" id="MBFU01000405">
    <property type="protein sequence ID" value="PVZ99658.1"/>
    <property type="molecule type" value="Genomic_DNA"/>
</dbReference>
<dbReference type="InterPro" id="IPR011666">
    <property type="entry name" value="DUF1604"/>
</dbReference>
<dbReference type="GO" id="GO:0005634">
    <property type="term" value="C:nucleus"/>
    <property type="evidence" value="ECO:0007669"/>
    <property type="project" value="TreeGrafter"/>
</dbReference>
<sequence length="750" mass="84628">MDNHSKRTRIQNNKNSDEDSDNETFVVYGTEINELSNKNNNLPIYEQNALDERGQKRFHGAFSGGFTAGYHNTVGSKEGWTPSTFVSSRSNRAKFREQKPEDFMDLEDLVEKNANKKLTFTNFQSSFEAKYQLSSNSSFVDYTKKAVGSDSSTSKDFRSSIISDISKILGLNHQKIKTLDLQSNTDLPSITRLLYNTDIDIKDDSGLENQTKNTDNDKANNIDIVLREYEKNVIANPFKCRNKFKDQEAKDEIKLLLNNDTSGVQVTPKRKSKNKSRKSGTISKLSFHEEENENDIFIEPKSNSEFDIPNRKAKDTIQSGMVDPKTQKIFKQPSESIIKFKSKNSSKNNNSNQGHLQQLFWKTSDMYIRKHVSKDDKPPIDGFVIIENVSRNRIEYNPQVVQYIDSNFTVPGDFVEYHTFSSSNEQTGDILPDIQNTKNTISLNQNVNFQYNDNLNSETPEMSAVDEDSKINRLLTDNLLNSLTKTDAQTALKGFIPFGNDPEKQAKYKACLETISSGGSLVETVKKLGCERSELGEFYQAARIFKPLSSTMSKRFTTPVYSSSYLDKKENVEDANHSAVETKKSIEEGNGNTGFLLDATQTSTAQQAAKMDMFGQLTRNVVVWLPSTLLCKRMNIANPYVNKNDNHIRSKNNSKNNPPVNKSSENTNEIYQQNFTEKDTSDTPFPNQSQLELDSEVILSLNTNPDTKNIIGESNVGNGASLQEMKHEGERIAPPSLFNAIFGDSDEDSE</sequence>
<organism evidence="3 4">
    <name type="scientific">Smittium angustum</name>
    <dbReference type="NCBI Taxonomy" id="133377"/>
    <lineage>
        <taxon>Eukaryota</taxon>
        <taxon>Fungi</taxon>
        <taxon>Fungi incertae sedis</taxon>
        <taxon>Zoopagomycota</taxon>
        <taxon>Kickxellomycotina</taxon>
        <taxon>Harpellomycetes</taxon>
        <taxon>Harpellales</taxon>
        <taxon>Legeriomycetaceae</taxon>
        <taxon>Smittium</taxon>
    </lineage>
</organism>
<evidence type="ECO:0000313" key="3">
    <source>
        <dbReference type="EMBL" id="PVZ99658.1"/>
    </source>
</evidence>
<feature type="region of interest" description="Disordered" evidence="1">
    <location>
        <begin position="264"/>
        <end position="286"/>
    </location>
</feature>
<feature type="domain" description="G patch" evidence="2">
    <location>
        <begin position="42"/>
        <end position="121"/>
    </location>
</feature>
<keyword evidence="4" id="KW-1185">Reference proteome</keyword>
<evidence type="ECO:0000256" key="1">
    <source>
        <dbReference type="SAM" id="MobiDB-lite"/>
    </source>
</evidence>
<feature type="region of interest" description="Disordered" evidence="1">
    <location>
        <begin position="642"/>
        <end position="665"/>
    </location>
</feature>
<comment type="caution">
    <text evidence="3">The sequence shown here is derived from an EMBL/GenBank/DDBJ whole genome shotgun (WGS) entry which is preliminary data.</text>
</comment>